<comment type="caution">
    <text evidence="13">The sequence shown here is derived from an EMBL/GenBank/DDBJ whole genome shotgun (WGS) entry which is preliminary data.</text>
</comment>
<evidence type="ECO:0000256" key="5">
    <source>
        <dbReference type="ARBA" id="ARBA00022741"/>
    </source>
</evidence>
<dbReference type="GO" id="GO:0005524">
    <property type="term" value="F:ATP binding"/>
    <property type="evidence" value="ECO:0007669"/>
    <property type="project" value="UniProtKB-UniRule"/>
</dbReference>
<dbReference type="AlphaFoldDB" id="A0A5E6MG21"/>
<evidence type="ECO:0000256" key="8">
    <source>
        <dbReference type="ARBA" id="ARBA00022975"/>
    </source>
</evidence>
<dbReference type="GO" id="GO:0004359">
    <property type="term" value="F:glutaminase activity"/>
    <property type="evidence" value="ECO:0007669"/>
    <property type="project" value="RHEA"/>
</dbReference>
<dbReference type="Gene3D" id="3.40.50.880">
    <property type="match status" value="1"/>
</dbReference>
<feature type="binding site" evidence="11">
    <location>
        <position position="282"/>
    </location>
    <ligand>
        <name>L-glutamine</name>
        <dbReference type="ChEBI" id="CHEBI:58359"/>
    </ligand>
</feature>
<dbReference type="InterPro" id="IPR006274">
    <property type="entry name" value="CarbamoylP_synth_ssu"/>
</dbReference>
<gene>
    <name evidence="11" type="primary">carA</name>
    <name evidence="13" type="synonym">carA/CPA1</name>
    <name evidence="13" type="ORF">MAMC_02139</name>
</gene>
<feature type="active site" evidence="11">
    <location>
        <position position="367"/>
    </location>
</feature>
<dbReference type="RefSeq" id="WP_142526015.1">
    <property type="nucleotide sequence ID" value="NZ_CABFUZ020000256.1"/>
</dbReference>
<accession>A0A5E6MG21</accession>
<keyword evidence="6 11" id="KW-0067">ATP-binding</keyword>
<evidence type="ECO:0000256" key="11">
    <source>
        <dbReference type="HAMAP-Rule" id="MF_01209"/>
    </source>
</evidence>
<dbReference type="PROSITE" id="PS51273">
    <property type="entry name" value="GATASE_TYPE_1"/>
    <property type="match status" value="1"/>
</dbReference>
<keyword evidence="5 11" id="KW-0547">Nucleotide-binding</keyword>
<feature type="domain" description="Carbamoyl-phosphate synthase small subunit N-terminal" evidence="12">
    <location>
        <begin position="7"/>
        <end position="137"/>
    </location>
</feature>
<dbReference type="GO" id="GO:0044205">
    <property type="term" value="P:'de novo' UMP biosynthetic process"/>
    <property type="evidence" value="ECO:0007669"/>
    <property type="project" value="UniProtKB-UniRule"/>
</dbReference>
<comment type="catalytic activity">
    <reaction evidence="9 11">
        <text>hydrogencarbonate + L-glutamine + 2 ATP + H2O = carbamoyl phosphate + L-glutamate + 2 ADP + phosphate + 2 H(+)</text>
        <dbReference type="Rhea" id="RHEA:18633"/>
        <dbReference type="ChEBI" id="CHEBI:15377"/>
        <dbReference type="ChEBI" id="CHEBI:15378"/>
        <dbReference type="ChEBI" id="CHEBI:17544"/>
        <dbReference type="ChEBI" id="CHEBI:29985"/>
        <dbReference type="ChEBI" id="CHEBI:30616"/>
        <dbReference type="ChEBI" id="CHEBI:43474"/>
        <dbReference type="ChEBI" id="CHEBI:58228"/>
        <dbReference type="ChEBI" id="CHEBI:58359"/>
        <dbReference type="ChEBI" id="CHEBI:456216"/>
        <dbReference type="EC" id="6.3.5.5"/>
    </reaction>
</comment>
<feature type="binding site" evidence="11">
    <location>
        <position position="256"/>
    </location>
    <ligand>
        <name>L-glutamine</name>
        <dbReference type="ChEBI" id="CHEBI:58359"/>
    </ligand>
</feature>
<dbReference type="OrthoDB" id="9804328at2"/>
<dbReference type="CDD" id="cd01744">
    <property type="entry name" value="GATase1_CPSase"/>
    <property type="match status" value="1"/>
</dbReference>
<evidence type="ECO:0000256" key="1">
    <source>
        <dbReference type="ARBA" id="ARBA00004812"/>
    </source>
</evidence>
<comment type="function">
    <text evidence="11">Small subunit of the glutamine-dependent carbamoyl phosphate synthetase (CPSase). CPSase catalyzes the formation of carbamoyl phosphate from the ammonia moiety of glutamine, carbonate, and phosphate donated by ATP, constituting the first step of 2 biosynthetic pathways, one leading to arginine and/or urea and the other to pyrimidine nucleotides. The small subunit (glutamine amidotransferase) binds and cleaves glutamine to supply the large subunit with the substrate ammonia.</text>
</comment>
<evidence type="ECO:0000256" key="7">
    <source>
        <dbReference type="ARBA" id="ARBA00022962"/>
    </source>
</evidence>
<evidence type="ECO:0000313" key="14">
    <source>
        <dbReference type="Proteomes" id="UP000381693"/>
    </source>
</evidence>
<dbReference type="PRINTS" id="PR00096">
    <property type="entry name" value="GATASE"/>
</dbReference>
<feature type="binding site" evidence="11">
    <location>
        <position position="254"/>
    </location>
    <ligand>
        <name>L-glutamine</name>
        <dbReference type="ChEBI" id="CHEBI:58359"/>
    </ligand>
</feature>
<feature type="binding site" evidence="11">
    <location>
        <position position="323"/>
    </location>
    <ligand>
        <name>L-glutamine</name>
        <dbReference type="ChEBI" id="CHEBI:58359"/>
    </ligand>
</feature>
<dbReference type="PANTHER" id="PTHR43418">
    <property type="entry name" value="MULTIFUNCTIONAL TRYPTOPHAN BIOSYNTHESIS PROTEIN-RELATED"/>
    <property type="match status" value="1"/>
</dbReference>
<dbReference type="InterPro" id="IPR035686">
    <property type="entry name" value="CPSase_GATase1"/>
</dbReference>
<sequence>MAFVREREAVLVLEDGELFRGRAVGSHGTVIGEVCFNTAMSGYQEVLTDPSYRGQLVAMTFPQIGNYGVNRFDDQSARVQVAGFVMREISERASSWRATGTLQDYLSGAGVVAADGIDTRRLTLRLRERGVCRGVLSTEGIGIDEAVEMACGWSYGERDFVKEVTCREPYAWEMHPASEDPWRQEESEGLRAEGRRVGGEGRSPLRLAAFDFGVKYATLRLLRRAGFTVRVVPASTKPEEILASGVDAVFLSNGPGDPAALSSLHQTVRALVGRKPIFGICLGHQLLAFALGGRTFKLKFGHRGANHPVADLMTRQVKITSQNHGYAVDPESLPPQVRVREVSLNDGTCEAMVHEELPIFSVQYHPEAAPGPNDGLGWFSIFRKMAESGRPLDAQGGS</sequence>
<dbReference type="Pfam" id="PF00988">
    <property type="entry name" value="CPSase_sm_chain"/>
    <property type="match status" value="1"/>
</dbReference>
<feature type="active site" description="Nucleophile" evidence="11">
    <location>
        <position position="281"/>
    </location>
</feature>
<keyword evidence="8 11" id="KW-0665">Pyrimidine biosynthesis</keyword>
<comment type="subunit">
    <text evidence="11">Composed of two chains; the small (or glutamine) chain promotes the hydrolysis of glutamine to ammonia, which is used by the large (or ammonia) chain to synthesize carbamoyl phosphate. Tetramer of heterodimers (alpha,beta)4.</text>
</comment>
<protein>
    <recommendedName>
        <fullName evidence="11">Carbamoyl phosphate synthase small chain</fullName>
        <ecNumber evidence="11">6.3.5.5</ecNumber>
    </recommendedName>
    <alternativeName>
        <fullName evidence="11">Carbamoyl phosphate synthetase glutamine chain</fullName>
    </alternativeName>
</protein>
<evidence type="ECO:0000256" key="3">
    <source>
        <dbReference type="ARBA" id="ARBA00007800"/>
    </source>
</evidence>
<feature type="binding site" evidence="11">
    <location>
        <position position="326"/>
    </location>
    <ligand>
        <name>L-glutamine</name>
        <dbReference type="ChEBI" id="CHEBI:58359"/>
    </ligand>
</feature>
<evidence type="ECO:0000256" key="2">
    <source>
        <dbReference type="ARBA" id="ARBA00005077"/>
    </source>
</evidence>
<dbReference type="EC" id="6.3.5.5" evidence="11"/>
<feature type="binding site" evidence="11">
    <location>
        <position position="325"/>
    </location>
    <ligand>
        <name>L-glutamine</name>
        <dbReference type="ChEBI" id="CHEBI:58359"/>
    </ligand>
</feature>
<evidence type="ECO:0000256" key="10">
    <source>
        <dbReference type="ARBA" id="ARBA00049285"/>
    </source>
</evidence>
<keyword evidence="7 11" id="KW-0315">Glutamine amidotransferase</keyword>
<dbReference type="InterPro" id="IPR002474">
    <property type="entry name" value="CarbamoylP_synth_ssu_N"/>
</dbReference>
<dbReference type="EMBL" id="CABFUZ020000256">
    <property type="protein sequence ID" value="VVM08426.1"/>
    <property type="molecule type" value="Genomic_DNA"/>
</dbReference>
<evidence type="ECO:0000256" key="4">
    <source>
        <dbReference type="ARBA" id="ARBA00022598"/>
    </source>
</evidence>
<comment type="catalytic activity">
    <reaction evidence="10 11">
        <text>L-glutamine + H2O = L-glutamate + NH4(+)</text>
        <dbReference type="Rhea" id="RHEA:15889"/>
        <dbReference type="ChEBI" id="CHEBI:15377"/>
        <dbReference type="ChEBI" id="CHEBI:28938"/>
        <dbReference type="ChEBI" id="CHEBI:29985"/>
        <dbReference type="ChEBI" id="CHEBI:58359"/>
    </reaction>
</comment>
<dbReference type="SMART" id="SM01097">
    <property type="entry name" value="CPSase_sm_chain"/>
    <property type="match status" value="1"/>
</dbReference>
<dbReference type="PRINTS" id="PR00099">
    <property type="entry name" value="CPSGATASE"/>
</dbReference>
<dbReference type="InterPro" id="IPR050472">
    <property type="entry name" value="Anth_synth/Amidotransfase"/>
</dbReference>
<dbReference type="Pfam" id="PF00117">
    <property type="entry name" value="GATase"/>
    <property type="match status" value="1"/>
</dbReference>
<dbReference type="SUPFAM" id="SSF52317">
    <property type="entry name" value="Class I glutamine amidotransferase-like"/>
    <property type="match status" value="1"/>
</dbReference>
<dbReference type="GO" id="GO:0004088">
    <property type="term" value="F:carbamoyl-phosphate synthase (glutamine-hydrolyzing) activity"/>
    <property type="evidence" value="ECO:0007669"/>
    <property type="project" value="UniProtKB-UniRule"/>
</dbReference>
<evidence type="ECO:0000256" key="9">
    <source>
        <dbReference type="ARBA" id="ARBA00048816"/>
    </source>
</evidence>
<keyword evidence="14" id="KW-1185">Reference proteome</keyword>
<dbReference type="Proteomes" id="UP000381693">
    <property type="component" value="Unassembled WGS sequence"/>
</dbReference>
<dbReference type="FunFam" id="3.50.30.20:FF:000001">
    <property type="entry name" value="Carbamoyl-phosphate synthase small chain"/>
    <property type="match status" value="1"/>
</dbReference>
<dbReference type="GO" id="GO:0006526">
    <property type="term" value="P:L-arginine biosynthetic process"/>
    <property type="evidence" value="ECO:0007669"/>
    <property type="project" value="UniProtKB-UniRule"/>
</dbReference>
<evidence type="ECO:0000259" key="12">
    <source>
        <dbReference type="SMART" id="SM01097"/>
    </source>
</evidence>
<proteinExistence type="inferred from homology"/>
<comment type="pathway">
    <text evidence="1 11">Pyrimidine metabolism; UMP biosynthesis via de novo pathway; (S)-dihydroorotate from bicarbonate: step 1/3.</text>
</comment>
<comment type="pathway">
    <text evidence="2 11">Amino-acid biosynthesis; L-arginine biosynthesis; carbamoyl phosphate from bicarbonate: step 1/1.</text>
</comment>
<dbReference type="HAMAP" id="MF_01209">
    <property type="entry name" value="CPSase_S_chain"/>
    <property type="match status" value="1"/>
</dbReference>
<dbReference type="UniPathway" id="UPA00070">
    <property type="reaction ID" value="UER00115"/>
</dbReference>
<dbReference type="NCBIfam" id="NF009475">
    <property type="entry name" value="PRK12838.1"/>
    <property type="match status" value="1"/>
</dbReference>
<feature type="active site" evidence="11">
    <location>
        <position position="365"/>
    </location>
</feature>
<dbReference type="PRINTS" id="PR00097">
    <property type="entry name" value="ANTSNTHASEII"/>
</dbReference>
<dbReference type="Gene3D" id="3.50.30.20">
    <property type="entry name" value="Carbamoyl-phosphate synthase small subunit, N-terminal domain"/>
    <property type="match status" value="1"/>
</dbReference>
<keyword evidence="11" id="KW-0028">Amino-acid biosynthesis</keyword>
<dbReference type="InterPro" id="IPR017926">
    <property type="entry name" value="GATASE"/>
</dbReference>
<dbReference type="GO" id="GO:0006541">
    <property type="term" value="P:glutamine metabolic process"/>
    <property type="evidence" value="ECO:0007669"/>
    <property type="project" value="InterPro"/>
</dbReference>
<organism evidence="13 14">
    <name type="scientific">Methylacidimicrobium cyclopophantes</name>
    <dbReference type="NCBI Taxonomy" id="1041766"/>
    <lineage>
        <taxon>Bacteria</taxon>
        <taxon>Pseudomonadati</taxon>
        <taxon>Verrucomicrobiota</taxon>
        <taxon>Methylacidimicrobium</taxon>
    </lineage>
</organism>
<feature type="region of interest" description="CPSase" evidence="11">
    <location>
        <begin position="1"/>
        <end position="202"/>
    </location>
</feature>
<feature type="binding site" evidence="11">
    <location>
        <position position="51"/>
    </location>
    <ligand>
        <name>L-glutamine</name>
        <dbReference type="ChEBI" id="CHEBI:58359"/>
    </ligand>
</feature>
<evidence type="ECO:0000313" key="13">
    <source>
        <dbReference type="EMBL" id="VVM08426.1"/>
    </source>
</evidence>
<evidence type="ECO:0000256" key="6">
    <source>
        <dbReference type="ARBA" id="ARBA00022840"/>
    </source>
</evidence>
<dbReference type="NCBIfam" id="TIGR01368">
    <property type="entry name" value="CPSaseIIsmall"/>
    <property type="match status" value="1"/>
</dbReference>
<dbReference type="GO" id="GO:0006207">
    <property type="term" value="P:'de novo' pyrimidine nucleobase biosynthetic process"/>
    <property type="evidence" value="ECO:0007669"/>
    <property type="project" value="InterPro"/>
</dbReference>
<name>A0A5E6MG21_9BACT</name>
<feature type="binding site" evidence="11">
    <location>
        <position position="285"/>
    </location>
    <ligand>
        <name>L-glutamine</name>
        <dbReference type="ChEBI" id="CHEBI:58359"/>
    </ligand>
</feature>
<dbReference type="PANTHER" id="PTHR43418:SF7">
    <property type="entry name" value="CARBAMOYL-PHOSPHATE SYNTHASE SMALL CHAIN"/>
    <property type="match status" value="1"/>
</dbReference>
<reference evidence="13" key="1">
    <citation type="submission" date="2019-09" db="EMBL/GenBank/DDBJ databases">
        <authorList>
            <person name="Cremers G."/>
        </authorList>
    </citation>
    <scope>NUCLEOTIDE SEQUENCE [LARGE SCALE GENOMIC DNA]</scope>
    <source>
        <strain evidence="13">3B</strain>
    </source>
</reference>
<dbReference type="UniPathway" id="UPA00068">
    <property type="reaction ID" value="UER00171"/>
</dbReference>
<dbReference type="InterPro" id="IPR029062">
    <property type="entry name" value="Class_I_gatase-like"/>
</dbReference>
<keyword evidence="4 11" id="KW-0436">Ligase</keyword>
<dbReference type="InterPro" id="IPR036480">
    <property type="entry name" value="CarbP_synth_ssu_N_sf"/>
</dbReference>
<keyword evidence="11" id="KW-0055">Arginine biosynthesis</keyword>
<dbReference type="SUPFAM" id="SSF52021">
    <property type="entry name" value="Carbamoyl phosphate synthetase, small subunit N-terminal domain"/>
    <property type="match status" value="1"/>
</dbReference>
<comment type="similarity">
    <text evidence="3 11">Belongs to the CarA family.</text>
</comment>